<dbReference type="AlphaFoldDB" id="A0A3P2EJZ1"/>
<dbReference type="Proteomes" id="UP000272440">
    <property type="component" value="Unassembled WGS sequence"/>
</dbReference>
<accession>A0A3P2EJZ1</accession>
<evidence type="ECO:0000313" key="1">
    <source>
        <dbReference type="EMBL" id="RRE43361.1"/>
    </source>
</evidence>
<reference evidence="1 2" key="1">
    <citation type="journal article" date="2019" name="Antimicrob. Agents Chemother.">
        <title>Applying Rapid Whole Genome Sequencing to Predict Phenotypic Antimicrobial Susceptibility Testing Results Among Carbapenem-Resistant Klebsiella pneumoniae Clinical Isolates.</title>
        <authorList>
            <person name="Tamma P.D."/>
            <person name="Fan Y."/>
            <person name="Bergman Y."/>
            <person name="Pertea G."/>
            <person name="Kazmi A."/>
            <person name="Lewis S."/>
            <person name="Carroll K.C."/>
            <person name="Schatz M.C."/>
            <person name="Timp W."/>
            <person name="Simner P.J."/>
        </authorList>
    </citation>
    <scope>NUCLEOTIDE SEQUENCE [LARGE SCALE GENOMIC DNA]</scope>
    <source>
        <strain evidence="1 2">KLPN_33</strain>
    </source>
</reference>
<dbReference type="EMBL" id="RCZY01000002">
    <property type="protein sequence ID" value="RRE43361.1"/>
    <property type="molecule type" value="Genomic_DNA"/>
</dbReference>
<gene>
    <name evidence="1" type="ORF">EAO28_07740</name>
</gene>
<name>A0A3P2EJZ1_KLEPN</name>
<proteinExistence type="predicted"/>
<protein>
    <submittedName>
        <fullName evidence="1">Uncharacterized protein</fullName>
    </submittedName>
</protein>
<organism evidence="1 2">
    <name type="scientific">Klebsiella pneumoniae</name>
    <dbReference type="NCBI Taxonomy" id="573"/>
    <lineage>
        <taxon>Bacteria</taxon>
        <taxon>Pseudomonadati</taxon>
        <taxon>Pseudomonadota</taxon>
        <taxon>Gammaproteobacteria</taxon>
        <taxon>Enterobacterales</taxon>
        <taxon>Enterobacteriaceae</taxon>
        <taxon>Klebsiella/Raoultella group</taxon>
        <taxon>Klebsiella</taxon>
        <taxon>Klebsiella pneumoniae complex</taxon>
    </lineage>
</organism>
<evidence type="ECO:0000313" key="2">
    <source>
        <dbReference type="Proteomes" id="UP000272440"/>
    </source>
</evidence>
<sequence>MSQPRWAFYSLISLLICPKLTSGDRDMNKVLFTLCCFLAADAAIADATLSQKFSQTKEAICYNHPNKNICIDGINALMKGVKAASDTHYACLEVQKLGDPKSDKCNDVDKALADLSG</sequence>
<comment type="caution">
    <text evidence="1">The sequence shown here is derived from an EMBL/GenBank/DDBJ whole genome shotgun (WGS) entry which is preliminary data.</text>
</comment>